<dbReference type="AlphaFoldDB" id="A0A6P0CGC7"/>
<keyword evidence="2" id="KW-0547">Nucleotide-binding</keyword>
<dbReference type="InterPro" id="IPR036565">
    <property type="entry name" value="Mur-like_cat_sf"/>
</dbReference>
<dbReference type="Gene3D" id="3.40.1190.10">
    <property type="entry name" value="Mur-like, catalytic domain"/>
    <property type="match status" value="1"/>
</dbReference>
<name>A0A6P0CGC7_9RHOB</name>
<dbReference type="Gene3D" id="3.90.190.20">
    <property type="entry name" value="Mur ligase, C-terminal domain"/>
    <property type="match status" value="1"/>
</dbReference>
<dbReference type="InterPro" id="IPR013221">
    <property type="entry name" value="Mur_ligase_cen"/>
</dbReference>
<dbReference type="Proteomes" id="UP000468591">
    <property type="component" value="Unassembled WGS sequence"/>
</dbReference>
<dbReference type="GO" id="GO:0005524">
    <property type="term" value="F:ATP binding"/>
    <property type="evidence" value="ECO:0007669"/>
    <property type="project" value="UniProtKB-KW"/>
</dbReference>
<organism evidence="5 6">
    <name type="scientific">Sulfitobacter sediminilitoris</name>
    <dbReference type="NCBI Taxonomy" id="2698830"/>
    <lineage>
        <taxon>Bacteria</taxon>
        <taxon>Pseudomonadati</taxon>
        <taxon>Pseudomonadota</taxon>
        <taxon>Alphaproteobacteria</taxon>
        <taxon>Rhodobacterales</taxon>
        <taxon>Roseobacteraceae</taxon>
        <taxon>Sulfitobacter</taxon>
    </lineage>
</organism>
<feature type="domain" description="Mur ligase central" evidence="4">
    <location>
        <begin position="135"/>
        <end position="317"/>
    </location>
</feature>
<proteinExistence type="predicted"/>
<gene>
    <name evidence="5" type="ORF">GV827_22975</name>
</gene>
<keyword evidence="3" id="KW-0067">ATP-binding</keyword>
<evidence type="ECO:0000256" key="2">
    <source>
        <dbReference type="ARBA" id="ARBA00022741"/>
    </source>
</evidence>
<dbReference type="SUPFAM" id="SSF53244">
    <property type="entry name" value="MurD-like peptide ligases, peptide-binding domain"/>
    <property type="match status" value="1"/>
</dbReference>
<protein>
    <recommendedName>
        <fullName evidence="4">Mur ligase central domain-containing protein</fullName>
    </recommendedName>
</protein>
<dbReference type="Pfam" id="PF08245">
    <property type="entry name" value="Mur_ligase_M"/>
    <property type="match status" value="1"/>
</dbReference>
<evidence type="ECO:0000256" key="1">
    <source>
        <dbReference type="ARBA" id="ARBA00022598"/>
    </source>
</evidence>
<dbReference type="InterPro" id="IPR051046">
    <property type="entry name" value="MurCDEF_CellWall_CoF430Synth"/>
</dbReference>
<evidence type="ECO:0000313" key="6">
    <source>
        <dbReference type="Proteomes" id="UP000468591"/>
    </source>
</evidence>
<keyword evidence="1" id="KW-0436">Ligase</keyword>
<dbReference type="SUPFAM" id="SSF53623">
    <property type="entry name" value="MurD-like peptide ligases, catalytic domain"/>
    <property type="match status" value="1"/>
</dbReference>
<dbReference type="GO" id="GO:0016881">
    <property type="term" value="F:acid-amino acid ligase activity"/>
    <property type="evidence" value="ECO:0007669"/>
    <property type="project" value="InterPro"/>
</dbReference>
<dbReference type="InterPro" id="IPR036615">
    <property type="entry name" value="Mur_ligase_C_dom_sf"/>
</dbReference>
<keyword evidence="6" id="KW-1185">Reference proteome</keyword>
<comment type="caution">
    <text evidence="5">The sequence shown here is derived from an EMBL/GenBank/DDBJ whole genome shotgun (WGS) entry which is preliminary data.</text>
</comment>
<reference evidence="5 6" key="1">
    <citation type="submission" date="2020-01" db="EMBL/GenBank/DDBJ databases">
        <title>Sulfitobacter sediminilitoris sp. nov., isolated from a tidal flat.</title>
        <authorList>
            <person name="Park S."/>
            <person name="Yoon J.-H."/>
        </authorList>
    </citation>
    <scope>NUCLEOTIDE SEQUENCE [LARGE SCALE GENOMIC DNA]</scope>
    <source>
        <strain evidence="5 6">JBTF-M27</strain>
    </source>
</reference>
<accession>A0A6P0CGC7</accession>
<sequence length="492" mass="54274">MKYVKSYMPQEPTIWTIHELLSITQGELHQNCNNCIGPFRSFAFPLSQLTNDTVLLHIDDLGWAKKTVTASGQRNKSLQEILSKAEKLSNVLVVTSARNIPPTSVPIIVVSSTYDTLIEAAKFQRDRFEGKLIAITGTAGKSSTRDMLAALLTKIGTTFASKGNWNSRAGILLNLANIPQHTKFAVIEVGGGAIERTSEILKPDDAIITSIGENTTRRNPTIRNVAEMKAKLFLVLPKGGRAYFCEDVREFGILLKAAERAVPKIIGGDDDLGISIEILNRCLDKSILRVSTQNSVEEIECRVIGKGQLSNLALAAQTAFDLGVHPEEISLAIREFRLQRRKMEFIEISLDGKNISFLDDCHNATLISFKSALTHIREVITPEIYPIMIVGRIVHIEGQKKSIYTELAKEIVSCNPQAVVLYGPDLSYLSSSLEKSSVRVLASDTPLDVIECLKKIVPEKGFVFLKGSHRGTRIREVSTAIRSYARGGSLTR</sequence>
<dbReference type="PANTHER" id="PTHR43024">
    <property type="entry name" value="UDP-N-ACETYLMURAMOYL-TRIPEPTIDE--D-ALANYL-D-ALANINE LIGASE"/>
    <property type="match status" value="1"/>
</dbReference>
<evidence type="ECO:0000259" key="4">
    <source>
        <dbReference type="Pfam" id="PF08245"/>
    </source>
</evidence>
<evidence type="ECO:0000256" key="3">
    <source>
        <dbReference type="ARBA" id="ARBA00022840"/>
    </source>
</evidence>
<dbReference type="EMBL" id="JAABNT010000058">
    <property type="protein sequence ID" value="NEK25231.1"/>
    <property type="molecule type" value="Genomic_DNA"/>
</dbReference>
<evidence type="ECO:0000313" key="5">
    <source>
        <dbReference type="EMBL" id="NEK25231.1"/>
    </source>
</evidence>
<dbReference type="PANTHER" id="PTHR43024:SF1">
    <property type="entry name" value="UDP-N-ACETYLMURAMOYL-TRIPEPTIDE--D-ALANYL-D-ALANINE LIGASE"/>
    <property type="match status" value="1"/>
</dbReference>